<name>A0A941EUH6_9ACTN</name>
<dbReference type="RefSeq" id="WP_212533021.1">
    <property type="nucleotide sequence ID" value="NZ_JAGSOG010000303.1"/>
</dbReference>
<dbReference type="Proteomes" id="UP000675781">
    <property type="component" value="Unassembled WGS sequence"/>
</dbReference>
<proteinExistence type="predicted"/>
<dbReference type="AlphaFoldDB" id="A0A941EUH6"/>
<dbReference type="NCBIfam" id="TIGR01167">
    <property type="entry name" value="LPXTG_anchor"/>
    <property type="match status" value="1"/>
</dbReference>
<evidence type="ECO:0000313" key="3">
    <source>
        <dbReference type="Proteomes" id="UP000675781"/>
    </source>
</evidence>
<evidence type="ECO:0000313" key="2">
    <source>
        <dbReference type="EMBL" id="MBR7838565.1"/>
    </source>
</evidence>
<organism evidence="2 3">
    <name type="scientific">Actinospica durhamensis</name>
    <dbReference type="NCBI Taxonomy" id="1508375"/>
    <lineage>
        <taxon>Bacteria</taxon>
        <taxon>Bacillati</taxon>
        <taxon>Actinomycetota</taxon>
        <taxon>Actinomycetes</taxon>
        <taxon>Catenulisporales</taxon>
        <taxon>Actinospicaceae</taxon>
        <taxon>Actinospica</taxon>
    </lineage>
</organism>
<evidence type="ECO:0000256" key="1">
    <source>
        <dbReference type="SAM" id="Phobius"/>
    </source>
</evidence>
<dbReference type="EMBL" id="JAGSOG010000303">
    <property type="protein sequence ID" value="MBR7838565.1"/>
    <property type="molecule type" value="Genomic_DNA"/>
</dbReference>
<accession>A0A941EUH6</accession>
<keyword evidence="1" id="KW-0812">Transmembrane</keyword>
<comment type="caution">
    <text evidence="2">The sequence shown here is derived from an EMBL/GenBank/DDBJ whole genome shotgun (WGS) entry which is preliminary data.</text>
</comment>
<protein>
    <submittedName>
        <fullName evidence="2">LPXTG cell wall anchor domain-containing protein</fullName>
    </submittedName>
</protein>
<reference evidence="2" key="1">
    <citation type="submission" date="2021-04" db="EMBL/GenBank/DDBJ databases">
        <title>Genome based classification of Actinospica acidithermotolerans sp. nov., an actinobacterium isolated from an Indonesian hot spring.</title>
        <authorList>
            <person name="Kusuma A.B."/>
            <person name="Putra K.E."/>
            <person name="Nafisah S."/>
            <person name="Loh J."/>
            <person name="Nouioui I."/>
            <person name="Goodfellow M."/>
        </authorList>
    </citation>
    <scope>NUCLEOTIDE SEQUENCE</scope>
    <source>
        <strain evidence="2">CSCA 57</strain>
    </source>
</reference>
<keyword evidence="3" id="KW-1185">Reference proteome</keyword>
<keyword evidence="1" id="KW-0472">Membrane</keyword>
<keyword evidence="1" id="KW-1133">Transmembrane helix</keyword>
<feature type="transmembrane region" description="Helical" evidence="1">
    <location>
        <begin position="12"/>
        <end position="31"/>
    </location>
</feature>
<sequence length="37" mass="3548">MLANTGAGFWGSWAALAGGALVGIGGALMRLTRGGVS</sequence>
<gene>
    <name evidence="2" type="ORF">KDL01_35185</name>
</gene>